<dbReference type="AlphaFoldDB" id="A0A087DPY7"/>
<dbReference type="InterPro" id="IPR036086">
    <property type="entry name" value="ParB/Sulfiredoxin_sf"/>
</dbReference>
<reference evidence="3 4" key="1">
    <citation type="submission" date="2014-03" db="EMBL/GenBank/DDBJ databases">
        <title>Genomics of Bifidobacteria.</title>
        <authorList>
            <person name="Ventura M."/>
            <person name="Milani C."/>
            <person name="Lugli G.A."/>
        </authorList>
    </citation>
    <scope>NUCLEOTIDE SEQUENCE [LARGE SCALE GENOMIC DNA]</scope>
    <source>
        <strain evidence="3 4">LMG 11597</strain>
    </source>
</reference>
<dbReference type="PANTHER" id="PTHR33375">
    <property type="entry name" value="CHROMOSOME-PARTITIONING PROTEIN PARB-RELATED"/>
    <property type="match status" value="1"/>
</dbReference>
<dbReference type="SMART" id="SM00470">
    <property type="entry name" value="ParB"/>
    <property type="match status" value="1"/>
</dbReference>
<dbReference type="Pfam" id="PF02195">
    <property type="entry name" value="ParB_N"/>
    <property type="match status" value="1"/>
</dbReference>
<organism evidence="3 4">
    <name type="scientific">Bifidobacterium subtile</name>
    <dbReference type="NCBI Taxonomy" id="77635"/>
    <lineage>
        <taxon>Bacteria</taxon>
        <taxon>Bacillati</taxon>
        <taxon>Actinomycetota</taxon>
        <taxon>Actinomycetes</taxon>
        <taxon>Bifidobacteriales</taxon>
        <taxon>Bifidobacteriaceae</taxon>
        <taxon>Bifidobacterium</taxon>
    </lineage>
</organism>
<dbReference type="SUPFAM" id="SSF110849">
    <property type="entry name" value="ParB/Sulfiredoxin"/>
    <property type="match status" value="1"/>
</dbReference>
<feature type="region of interest" description="Disordered" evidence="1">
    <location>
        <begin position="123"/>
        <end position="157"/>
    </location>
</feature>
<dbReference type="InterPro" id="IPR003115">
    <property type="entry name" value="ParB_N"/>
</dbReference>
<dbReference type="GO" id="GO:0005694">
    <property type="term" value="C:chromosome"/>
    <property type="evidence" value="ECO:0007669"/>
    <property type="project" value="TreeGrafter"/>
</dbReference>
<feature type="domain" description="ParB-like N-terminal" evidence="2">
    <location>
        <begin position="10"/>
        <end position="92"/>
    </location>
</feature>
<sequence length="326" mass="36133">MNTASGHIELDRAVASIRVGQRHRRDLGDLNALVASIQREGLLQPITITPDGLLVCGARRLAAVRALGWKTVNVWVRSAISDRLAHLLAEQDDNMLHKELTPLEAEALYREIKQLLAEDASRRQTASRFSADNQPGSDGPGKFPAPSEAHGDAREQAAATIPGGASYKTLEKVGYLREIAANPTLSDEIRQQAADGLAQIEADAPVHPIYQAIRSAVDAARQDRDAQLHRLADEALARVKDDPKKQRQAPARRQAVPARYPVRAFNLTWGELYEWWERYDFDLLARELTEEQAEAFYATAEGTATAAHKLRALRDQRDGQPRLHAL</sequence>
<feature type="compositionally biased region" description="Polar residues" evidence="1">
    <location>
        <begin position="123"/>
        <end position="136"/>
    </location>
</feature>
<name>A0A087DPY7_9BIFI</name>
<protein>
    <submittedName>
        <fullName evidence="3">ParB-like nuclease</fullName>
    </submittedName>
</protein>
<evidence type="ECO:0000256" key="1">
    <source>
        <dbReference type="SAM" id="MobiDB-lite"/>
    </source>
</evidence>
<dbReference type="eggNOG" id="COG1475">
    <property type="taxonomic scope" value="Bacteria"/>
</dbReference>
<dbReference type="InterPro" id="IPR050336">
    <property type="entry name" value="Chromosome_partition/occlusion"/>
</dbReference>
<evidence type="ECO:0000313" key="3">
    <source>
        <dbReference type="EMBL" id="KFI97587.1"/>
    </source>
</evidence>
<dbReference type="GO" id="GO:0007059">
    <property type="term" value="P:chromosome segregation"/>
    <property type="evidence" value="ECO:0007669"/>
    <property type="project" value="TreeGrafter"/>
</dbReference>
<evidence type="ECO:0000313" key="4">
    <source>
        <dbReference type="Proteomes" id="UP000029055"/>
    </source>
</evidence>
<dbReference type="STRING" id="77635.BISU_1950"/>
<accession>A0A087DPY7</accession>
<dbReference type="OrthoDB" id="3176965at2"/>
<dbReference type="RefSeq" id="WP_024463541.1">
    <property type="nucleotide sequence ID" value="NZ_CP062939.1"/>
</dbReference>
<dbReference type="Gene3D" id="3.90.1530.30">
    <property type="match status" value="1"/>
</dbReference>
<dbReference type="PANTHER" id="PTHR33375:SF1">
    <property type="entry name" value="CHROMOSOME-PARTITIONING PROTEIN PARB-RELATED"/>
    <property type="match status" value="1"/>
</dbReference>
<gene>
    <name evidence="3" type="ORF">BISU_1950</name>
</gene>
<dbReference type="EMBL" id="JGZR01000023">
    <property type="protein sequence ID" value="KFI97587.1"/>
    <property type="molecule type" value="Genomic_DNA"/>
</dbReference>
<evidence type="ECO:0000259" key="2">
    <source>
        <dbReference type="SMART" id="SM00470"/>
    </source>
</evidence>
<comment type="caution">
    <text evidence="3">The sequence shown here is derived from an EMBL/GenBank/DDBJ whole genome shotgun (WGS) entry which is preliminary data.</text>
</comment>
<dbReference type="Proteomes" id="UP000029055">
    <property type="component" value="Unassembled WGS sequence"/>
</dbReference>
<proteinExistence type="predicted"/>
<keyword evidence="4" id="KW-1185">Reference proteome</keyword>